<gene>
    <name evidence="4" type="primary">C06E1.7</name>
    <name evidence="4" type="ORF">Tcan_04967</name>
</gene>
<keyword evidence="1" id="KW-0328">Glycosyltransferase</keyword>
<dbReference type="Proteomes" id="UP000031036">
    <property type="component" value="Unassembled WGS sequence"/>
</dbReference>
<keyword evidence="2 4" id="KW-0808">Transferase</keyword>
<evidence type="ECO:0000313" key="5">
    <source>
        <dbReference type="Proteomes" id="UP000031036"/>
    </source>
</evidence>
<dbReference type="InterPro" id="IPR052501">
    <property type="entry name" value="Alpha-1-2_FucT"/>
</dbReference>
<dbReference type="PANTHER" id="PTHR22898">
    <property type="entry name" value="UNCHARACTERIZED GLYCOSOL TRANSFERASE-RELATED"/>
    <property type="match status" value="1"/>
</dbReference>
<dbReference type="GO" id="GO:0008107">
    <property type="term" value="F:galactoside 2-alpha-L-fucosyltransferase activity"/>
    <property type="evidence" value="ECO:0007669"/>
    <property type="project" value="InterPro"/>
</dbReference>
<keyword evidence="3" id="KW-0175">Coiled coil</keyword>
<dbReference type="EMBL" id="JPKZ01001649">
    <property type="protein sequence ID" value="KHN80881.1"/>
    <property type="molecule type" value="Genomic_DNA"/>
</dbReference>
<accession>A0A0B2VBI1</accession>
<protein>
    <submittedName>
        <fullName evidence="4">Putative glycosyltransferase C06E1.7</fullName>
    </submittedName>
</protein>
<dbReference type="STRING" id="6265.A0A0B2VBI1"/>
<evidence type="ECO:0000256" key="2">
    <source>
        <dbReference type="ARBA" id="ARBA00022679"/>
    </source>
</evidence>
<sequence>MLFMVFRDFVAQYLQAVNQNLFISPDYGTRLDDGNESQGVKNTSSGSCELHEMLKDVNYLNTELLRANERLQKRLEEIIAAYKRKQENFTKYIASDYFAVHAGGGVGNVLFEFISLIGIAKSLGRVPYIDVGNKATIDRLRTLRSVFPNLPEQFITRSAQSVSPVRHRRPQRPMLSVNALHELSFRYAILMKRCRTLMSETKPPSIDYALYDQYSQICRSNLSRDLHRVPYIDVGNKATIDRLRTLRSVFPNLPEQFITRSAQSFKYFEAYADEIRSSILSIHESVESVGRNQRIEGLDLSSQKHRICVHIRRGDFVKSTLHMESREEFVVWAVNHIIHEERQRNNEKVILFGNDYEWSVNVVQKYLNNSNTEAYVLPVVPNFTPVVDFAFVRQNCDAILLSASASTFGWWAAYLAGPAKRIYYNAIFSKPNGVENEMNAADVFPPSWISLNMPADYKLPPSV</sequence>
<dbReference type="GO" id="GO:0016020">
    <property type="term" value="C:membrane"/>
    <property type="evidence" value="ECO:0007669"/>
    <property type="project" value="InterPro"/>
</dbReference>
<proteinExistence type="predicted"/>
<reference evidence="4 5" key="1">
    <citation type="submission" date="2014-11" db="EMBL/GenBank/DDBJ databases">
        <title>Genetic blueprint of the zoonotic pathogen Toxocara canis.</title>
        <authorList>
            <person name="Zhu X.-Q."/>
            <person name="Korhonen P.K."/>
            <person name="Cai H."/>
            <person name="Young N.D."/>
            <person name="Nejsum P."/>
            <person name="von Samson-Himmelstjerna G."/>
            <person name="Boag P.R."/>
            <person name="Tan P."/>
            <person name="Li Q."/>
            <person name="Min J."/>
            <person name="Yang Y."/>
            <person name="Wang X."/>
            <person name="Fang X."/>
            <person name="Hall R.S."/>
            <person name="Hofmann A."/>
            <person name="Sternberg P.W."/>
            <person name="Jex A.R."/>
            <person name="Gasser R.B."/>
        </authorList>
    </citation>
    <scope>NUCLEOTIDE SEQUENCE [LARGE SCALE GENOMIC DNA]</scope>
    <source>
        <strain evidence="4">PN_DK_2014</strain>
    </source>
</reference>
<organism evidence="4 5">
    <name type="scientific">Toxocara canis</name>
    <name type="common">Canine roundworm</name>
    <dbReference type="NCBI Taxonomy" id="6265"/>
    <lineage>
        <taxon>Eukaryota</taxon>
        <taxon>Metazoa</taxon>
        <taxon>Ecdysozoa</taxon>
        <taxon>Nematoda</taxon>
        <taxon>Chromadorea</taxon>
        <taxon>Rhabditida</taxon>
        <taxon>Spirurina</taxon>
        <taxon>Ascaridomorpha</taxon>
        <taxon>Ascaridoidea</taxon>
        <taxon>Toxocaridae</taxon>
        <taxon>Toxocara</taxon>
    </lineage>
</organism>
<evidence type="ECO:0000256" key="3">
    <source>
        <dbReference type="SAM" id="Coils"/>
    </source>
</evidence>
<comment type="caution">
    <text evidence="4">The sequence shown here is derived from an EMBL/GenBank/DDBJ whole genome shotgun (WGS) entry which is preliminary data.</text>
</comment>
<evidence type="ECO:0000313" key="4">
    <source>
        <dbReference type="EMBL" id="KHN80881.1"/>
    </source>
</evidence>
<feature type="coiled-coil region" evidence="3">
    <location>
        <begin position="61"/>
        <end position="88"/>
    </location>
</feature>
<dbReference type="Pfam" id="PF01531">
    <property type="entry name" value="Glyco_transf_11"/>
    <property type="match status" value="1"/>
</dbReference>
<dbReference type="AlphaFoldDB" id="A0A0B2VBI1"/>
<evidence type="ECO:0000256" key="1">
    <source>
        <dbReference type="ARBA" id="ARBA00022676"/>
    </source>
</evidence>
<dbReference type="InterPro" id="IPR002516">
    <property type="entry name" value="Glyco_trans_11"/>
</dbReference>
<keyword evidence="5" id="KW-1185">Reference proteome</keyword>
<name>A0A0B2VBI1_TOXCA</name>
<dbReference type="PANTHER" id="PTHR22898:SF3">
    <property type="entry name" value="ALPHA-1,2-FUCOSYLTRANSFERASE-RELATED"/>
    <property type="match status" value="1"/>
</dbReference>
<dbReference type="OrthoDB" id="3226at2759"/>
<dbReference type="OMA" id="RTLMSET"/>
<dbReference type="GO" id="GO:0005975">
    <property type="term" value="P:carbohydrate metabolic process"/>
    <property type="evidence" value="ECO:0007669"/>
    <property type="project" value="InterPro"/>
</dbReference>